<dbReference type="AlphaFoldDB" id="A0A7R9L9E9"/>
<keyword evidence="2" id="KW-1185">Reference proteome</keyword>
<name>A0A7R9L9E9_9ACAR</name>
<evidence type="ECO:0000313" key="2">
    <source>
        <dbReference type="Proteomes" id="UP000728032"/>
    </source>
</evidence>
<evidence type="ECO:0000313" key="1">
    <source>
        <dbReference type="EMBL" id="CAD7637352.1"/>
    </source>
</evidence>
<sequence>MAQRESREDTAYVEVLDPNRQMSDELFAEEMGGAVAAKEFPFRLDSFQMQRYRVCSRPFCHQRLIR</sequence>
<organism evidence="1">
    <name type="scientific">Oppiella nova</name>
    <dbReference type="NCBI Taxonomy" id="334625"/>
    <lineage>
        <taxon>Eukaryota</taxon>
        <taxon>Metazoa</taxon>
        <taxon>Ecdysozoa</taxon>
        <taxon>Arthropoda</taxon>
        <taxon>Chelicerata</taxon>
        <taxon>Arachnida</taxon>
        <taxon>Acari</taxon>
        <taxon>Acariformes</taxon>
        <taxon>Sarcoptiformes</taxon>
        <taxon>Oribatida</taxon>
        <taxon>Brachypylina</taxon>
        <taxon>Oppioidea</taxon>
        <taxon>Oppiidae</taxon>
        <taxon>Oppiella</taxon>
    </lineage>
</organism>
<accession>A0A7R9L9E9</accession>
<reference evidence="1" key="1">
    <citation type="submission" date="2020-11" db="EMBL/GenBank/DDBJ databases">
        <authorList>
            <person name="Tran Van P."/>
        </authorList>
    </citation>
    <scope>NUCLEOTIDE SEQUENCE</scope>
</reference>
<protein>
    <submittedName>
        <fullName evidence="1">Uncharacterized protein</fullName>
    </submittedName>
</protein>
<dbReference type="EMBL" id="OC914902">
    <property type="protein sequence ID" value="CAD7637352.1"/>
    <property type="molecule type" value="Genomic_DNA"/>
</dbReference>
<dbReference type="Proteomes" id="UP000728032">
    <property type="component" value="Unassembled WGS sequence"/>
</dbReference>
<gene>
    <name evidence="1" type="ORF">ONB1V03_LOCUS765</name>
</gene>
<proteinExistence type="predicted"/>
<dbReference type="OrthoDB" id="64767at2759"/>
<dbReference type="EMBL" id="CAJPVJ010000077">
    <property type="protein sequence ID" value="CAG2160330.1"/>
    <property type="molecule type" value="Genomic_DNA"/>
</dbReference>